<protein>
    <submittedName>
        <fullName evidence="1">Uncharacterized protein</fullName>
    </submittedName>
</protein>
<dbReference type="EMBL" id="DAATAH010000178">
    <property type="protein sequence ID" value="HAE7768058.1"/>
    <property type="molecule type" value="Genomic_DNA"/>
</dbReference>
<proteinExistence type="predicted"/>
<comment type="caution">
    <text evidence="1">The sequence shown here is derived from an EMBL/GenBank/DDBJ whole genome shotgun (WGS) entry which is preliminary data.</text>
</comment>
<evidence type="ECO:0000313" key="1">
    <source>
        <dbReference type="EMBL" id="HAE7768058.1"/>
    </source>
</evidence>
<reference evidence="1" key="2">
    <citation type="submission" date="2018-07" db="EMBL/GenBank/DDBJ databases">
        <authorList>
            <consortium name="NCBI Pathogen Detection Project"/>
        </authorList>
    </citation>
    <scope>NUCLEOTIDE SEQUENCE</scope>
    <source>
        <strain evidence="1">2584-68</strain>
    </source>
</reference>
<name>A0A736RMQ1_SALHO</name>
<organism evidence="1">
    <name type="scientific">Salmonella enterica subsp. houtenae serovar 45:g,z51:-</name>
    <dbReference type="NCBI Taxonomy" id="1967611"/>
    <lineage>
        <taxon>Bacteria</taxon>
        <taxon>Pseudomonadati</taxon>
        <taxon>Pseudomonadota</taxon>
        <taxon>Gammaproteobacteria</taxon>
        <taxon>Enterobacterales</taxon>
        <taxon>Enterobacteriaceae</taxon>
        <taxon>Salmonella</taxon>
    </lineage>
</organism>
<gene>
    <name evidence="1" type="ORF">GNB58_005242</name>
</gene>
<accession>A0A736RMQ1</accession>
<reference evidence="1" key="1">
    <citation type="journal article" date="2018" name="Genome Biol.">
        <title>SKESA: strategic k-mer extension for scrupulous assemblies.</title>
        <authorList>
            <person name="Souvorov A."/>
            <person name="Agarwala R."/>
            <person name="Lipman D.J."/>
        </authorList>
    </citation>
    <scope>NUCLEOTIDE SEQUENCE</scope>
    <source>
        <strain evidence="1">2584-68</strain>
    </source>
</reference>
<dbReference type="AlphaFoldDB" id="A0A736RMQ1"/>
<sequence length="58" mass="6263">MAITSAFLADDVGSIPADRSSFLYHIPCVAPLVTRRRWPIVTGQISGRKNPPKGRGGQ</sequence>